<dbReference type="STRING" id="444158.MmarC6_0417"/>
<name>A9A749_METM6</name>
<dbReference type="KEGG" id="mmx:MmarC6_0417"/>
<keyword evidence="1" id="KW-1133">Transmembrane helix</keyword>
<organism evidence="2">
    <name type="scientific">Methanococcus maripaludis (strain C6 / ATCC BAA-1332)</name>
    <dbReference type="NCBI Taxonomy" id="444158"/>
    <lineage>
        <taxon>Archaea</taxon>
        <taxon>Methanobacteriati</taxon>
        <taxon>Methanobacteriota</taxon>
        <taxon>Methanomada group</taxon>
        <taxon>Methanococci</taxon>
        <taxon>Methanococcales</taxon>
        <taxon>Methanococcaceae</taxon>
        <taxon>Methanococcus</taxon>
    </lineage>
</organism>
<accession>A9A749</accession>
<keyword evidence="1" id="KW-0812">Transmembrane</keyword>
<feature type="transmembrane region" description="Helical" evidence="1">
    <location>
        <begin position="75"/>
        <end position="93"/>
    </location>
</feature>
<sequence>MNTTWLLSVTIASIALYGLLNNTIKRNFRYLIDYVDYALIGLIWVTLFISFVKETVFIKTCEEIVLNICNCSENSFSTVSFVLGTFLAVIYTIKFNYSKIFRISGFIDSISTNYDKKEYVDVLTDLNIYFKSIEKTILHPGNQELIYQILNHDNYKNILGNLKEIKQRPNYYENKLVTFLDICLKNHEFVGLMGQIYPELSLELLRSDIKFNKKPYWDNYSYYLLVTQDTMFSEEIGLYKTSRIAYTHAGTVPTRLSFENTKLLKSLFIESQIRYGDILRGMKDALDHVLAIEKINKNDSKEYFWISKSADGVFENGLKFIELIYIYSLENNEILDRDLKYNALLDLFSKIEDEFGDGTEDYLKIHLEYLIALFNTYNRILVATQNAKNLANNAHEDEDLDTVSSIYFYFLKTYVRLLENKFLNADKNQEVMNKLEGIVLKSVENIASFKENRKTCMKKFATGIFAILDDGQKLELLKNRPSEEITNEELMGYFNTLRKTISKKESIN</sequence>
<evidence type="ECO:0000313" key="2">
    <source>
        <dbReference type="EMBL" id="ABX01236.1"/>
    </source>
</evidence>
<reference evidence="2" key="1">
    <citation type="submission" date="2007-10" db="EMBL/GenBank/DDBJ databases">
        <title>Complete sequence of Methanococcus maripaludis C6.</title>
        <authorList>
            <consortium name="US DOE Joint Genome Institute"/>
            <person name="Copeland A."/>
            <person name="Lucas S."/>
            <person name="Lapidus A."/>
            <person name="Barry K."/>
            <person name="Glavina del Rio T."/>
            <person name="Dalin E."/>
            <person name="Tice H."/>
            <person name="Pitluck S."/>
            <person name="Clum A."/>
            <person name="Schmutz J."/>
            <person name="Larimer F."/>
            <person name="Land M."/>
            <person name="Hauser L."/>
            <person name="Kyrpides N."/>
            <person name="Mikhailova N."/>
            <person name="Sieprawska-Lupa M."/>
            <person name="Whitman W.B."/>
            <person name="Richardson P."/>
        </authorList>
    </citation>
    <scope>NUCLEOTIDE SEQUENCE [LARGE SCALE GENOMIC DNA]</scope>
    <source>
        <strain evidence="2">C6</strain>
    </source>
</reference>
<proteinExistence type="predicted"/>
<keyword evidence="1" id="KW-0472">Membrane</keyword>
<evidence type="ECO:0000256" key="1">
    <source>
        <dbReference type="SAM" id="Phobius"/>
    </source>
</evidence>
<dbReference type="EMBL" id="CP000867">
    <property type="protein sequence ID" value="ABX01236.1"/>
    <property type="molecule type" value="Genomic_DNA"/>
</dbReference>
<gene>
    <name evidence="2" type="ordered locus">MmarC6_0417</name>
</gene>
<dbReference type="HOGENOM" id="CLU_535990_0_0_2"/>
<feature type="transmembrane region" description="Helical" evidence="1">
    <location>
        <begin position="31"/>
        <end position="52"/>
    </location>
</feature>
<protein>
    <submittedName>
        <fullName evidence="2">Uncharacterized protein</fullName>
    </submittedName>
</protein>
<dbReference type="eggNOG" id="arCOG09516">
    <property type="taxonomic scope" value="Archaea"/>
</dbReference>
<dbReference type="AlphaFoldDB" id="A9A749"/>
<feature type="transmembrane region" description="Helical" evidence="1">
    <location>
        <begin position="6"/>
        <end position="24"/>
    </location>
</feature>